<evidence type="ECO:0000256" key="1">
    <source>
        <dbReference type="ARBA" id="ARBA00022536"/>
    </source>
</evidence>
<dbReference type="PANTHER" id="PTHR24043">
    <property type="entry name" value="SCAVENGER RECEPTOR CLASS F"/>
    <property type="match status" value="1"/>
</dbReference>
<dbReference type="Gene3D" id="2.170.300.10">
    <property type="entry name" value="Tie2 ligand-binding domain superfamily"/>
    <property type="match status" value="1"/>
</dbReference>
<dbReference type="GeneID" id="106051504"/>
<evidence type="ECO:0000313" key="5">
    <source>
        <dbReference type="Proteomes" id="UP001165740"/>
    </source>
</evidence>
<evidence type="ECO:0000256" key="3">
    <source>
        <dbReference type="SAM" id="SignalP"/>
    </source>
</evidence>
<keyword evidence="2" id="KW-0812">Transmembrane</keyword>
<feature type="signal peptide" evidence="3">
    <location>
        <begin position="1"/>
        <end position="28"/>
    </location>
</feature>
<accession>A0A9W3A9H5</accession>
<feature type="chain" id="PRO_5040958824" evidence="3">
    <location>
        <begin position="29"/>
        <end position="796"/>
    </location>
</feature>
<evidence type="ECO:0000259" key="4">
    <source>
        <dbReference type="SMART" id="SM00181"/>
    </source>
</evidence>
<proteinExistence type="predicted"/>
<feature type="transmembrane region" description="Helical" evidence="2">
    <location>
        <begin position="759"/>
        <end position="781"/>
    </location>
</feature>
<feature type="domain" description="EGF-like" evidence="4">
    <location>
        <begin position="693"/>
        <end position="736"/>
    </location>
</feature>
<keyword evidence="3" id="KW-0732">Signal</keyword>
<dbReference type="OrthoDB" id="27819at2759"/>
<feature type="domain" description="EGF-like" evidence="4">
    <location>
        <begin position="579"/>
        <end position="613"/>
    </location>
</feature>
<keyword evidence="1" id="KW-0245">EGF-like domain</keyword>
<protein>
    <submittedName>
        <fullName evidence="6">Multiple epidermal growth factor-like domains protein 10</fullName>
    </submittedName>
</protein>
<keyword evidence="2" id="KW-0472">Membrane</keyword>
<dbReference type="PANTHER" id="PTHR24043:SF8">
    <property type="entry name" value="EGF-LIKE DOMAIN-CONTAINING PROTEIN"/>
    <property type="match status" value="1"/>
</dbReference>
<reference evidence="6" key="1">
    <citation type="submission" date="2025-08" db="UniProtKB">
        <authorList>
            <consortium name="RefSeq"/>
        </authorList>
    </citation>
    <scope>IDENTIFICATION</scope>
</reference>
<evidence type="ECO:0000256" key="2">
    <source>
        <dbReference type="SAM" id="Phobius"/>
    </source>
</evidence>
<keyword evidence="5" id="KW-1185">Reference proteome</keyword>
<dbReference type="AlphaFoldDB" id="A0A9W3A9H5"/>
<feature type="domain" description="EGF-like" evidence="4">
    <location>
        <begin position="485"/>
        <end position="524"/>
    </location>
</feature>
<feature type="domain" description="EGF-like" evidence="4">
    <location>
        <begin position="41"/>
        <end position="73"/>
    </location>
</feature>
<dbReference type="SMART" id="SM00181">
    <property type="entry name" value="EGF"/>
    <property type="match status" value="4"/>
</dbReference>
<organism evidence="5 6">
    <name type="scientific">Biomphalaria glabrata</name>
    <name type="common">Bloodfluke planorb</name>
    <name type="synonym">Freshwater snail</name>
    <dbReference type="NCBI Taxonomy" id="6526"/>
    <lineage>
        <taxon>Eukaryota</taxon>
        <taxon>Metazoa</taxon>
        <taxon>Spiralia</taxon>
        <taxon>Lophotrochozoa</taxon>
        <taxon>Mollusca</taxon>
        <taxon>Gastropoda</taxon>
        <taxon>Heterobranchia</taxon>
        <taxon>Euthyneura</taxon>
        <taxon>Panpulmonata</taxon>
        <taxon>Hygrophila</taxon>
        <taxon>Lymnaeoidea</taxon>
        <taxon>Planorbidae</taxon>
        <taxon>Biomphalaria</taxon>
    </lineage>
</organism>
<dbReference type="Proteomes" id="UP001165740">
    <property type="component" value="Chromosome 4"/>
</dbReference>
<dbReference type="RefSeq" id="XP_055883936.1">
    <property type="nucleotide sequence ID" value="XM_056027961.1"/>
</dbReference>
<dbReference type="GO" id="GO:0005044">
    <property type="term" value="F:scavenger receptor activity"/>
    <property type="evidence" value="ECO:0007669"/>
    <property type="project" value="InterPro"/>
</dbReference>
<keyword evidence="2" id="KW-1133">Transmembrane helix</keyword>
<evidence type="ECO:0000313" key="6">
    <source>
        <dbReference type="RefSeq" id="XP_055883936.1"/>
    </source>
</evidence>
<dbReference type="InterPro" id="IPR000742">
    <property type="entry name" value="EGF"/>
</dbReference>
<gene>
    <name evidence="6" type="primary">LOC106051504</name>
</gene>
<dbReference type="InterPro" id="IPR042635">
    <property type="entry name" value="MEGF10/SREC1/2-like"/>
</dbReference>
<name>A0A9W3A9H5_BIOGL</name>
<sequence>MLFFPLPCCRQVITMSCVLGFFGSVSLAKESSCRMGRFGPDCAFQCRCLGQCDESGECVDSDCQVGWFGPLCQYKDGALISHLYSSPTIDLGVTRNGEECHAIQSPFLMVVTLDFYIKVLSLRLVVAKGPPLNISIEYIGYDGYRTNCDNEVLLRFANRSTSVEFTCQAKELIKYIRYSITSNTSLCMFNINKGRLMPLDTSAANSTSSGPESQSFKEVADGCSDTNNLCGCNALYPNAEVHVIGLTARYNSNIDSVYLYISRNSTRYFIPLYLLLRAISKNETTILNYMQRVPEGAVARFPLIHGEQIKRIEIRFISDNTPLYIPIYICEVEAYGVCPMGKYGLDCSSDCDKECGSRCHDIDGACKYTSADNETGLILTCPVGKYGEGCLRSCDYCNNGRCQHDGLCLVGCLGFSNPPKCDKPCTITTYGVNCDNNCSRNCFESRCRDRTGVCQIGCFSATNYPECTLPCDTGYGLNCTQTCNRCFGNYCLYNGTCAYGCIGYINPPTCNITCPPGYYGTNCSHQCIQCLHSNCSPSTGLCIEGCIGGNDFPYCRQACSKGNYGANCSLSCNKCLNFNCSSDGICLGDCVGFSNPPHCNLTCKEGTYGINCNRTCPECFKNLCDPSSGHCTLGCLGYSDPPHCSTKCFRTLHGLNCLQKCSANCYQSICQSTTGKCMEGCEDYNDPPECTHECLNNSHGYNCFCHEYCSECSNKSGICDKCKPGFLPDQSKKSCFYDQLLDFNHTLLTEPEDTPLNQFVYFIPISFFIVAFFNCMVAVYFHRLRQARRLNLWEHE</sequence>